<reference evidence="4" key="1">
    <citation type="journal article" date="2021" name="Nat. Commun.">
        <title>Genetic determinants of endophytism in the Arabidopsis root mycobiome.</title>
        <authorList>
            <person name="Mesny F."/>
            <person name="Miyauchi S."/>
            <person name="Thiergart T."/>
            <person name="Pickel B."/>
            <person name="Atanasova L."/>
            <person name="Karlsson M."/>
            <person name="Huettel B."/>
            <person name="Barry K.W."/>
            <person name="Haridas S."/>
            <person name="Chen C."/>
            <person name="Bauer D."/>
            <person name="Andreopoulos W."/>
            <person name="Pangilinan J."/>
            <person name="LaButti K."/>
            <person name="Riley R."/>
            <person name="Lipzen A."/>
            <person name="Clum A."/>
            <person name="Drula E."/>
            <person name="Henrissat B."/>
            <person name="Kohler A."/>
            <person name="Grigoriev I.V."/>
            <person name="Martin F.M."/>
            <person name="Hacquard S."/>
        </authorList>
    </citation>
    <scope>NUCLEOTIDE SEQUENCE</scope>
    <source>
        <strain evidence="4">MPI-CAGE-CH-0230</strain>
    </source>
</reference>
<name>A0A9P8XPT3_9PEZI</name>
<sequence length="822" mass="91973">MVMRSGLPEDRETGLSWLFRFSEVARSDWCLGSGTLVPATAPDLIGCKTAVACQELDKLWRSTSGLGRVVGQAISYVSSATIGRRLQRPEPCHFLLLLFCTLHLATSNLCVTGTRSRQNVSISGPEVNEHGISVLYEAENPTIDILFVHGFTGHPERTWTFDYPPERNLPLRKRPVPGSSDVQPPPSKIARIFSSHPQQPTGLDKLDPDPLQEPHGVYWARDLVPATLPHSRVLTYGYDTNIRSRFGGSPVSQKSVGDHGWDLLCTLADNRRDAPSRPLVFVAHSLGGLLSKVALTKANEHGQLKSQAHLLSIPQSTVGLLFFGTPHQGADPLNIAHRVLKSLAGLGVQYNDSIVQTLLQRGEYLNSIQDSFVILSKHRRWTIFSFQEEFEDGRLGKKVVEDESSCIGDPELETKRHIGKDHRDMVRFSGDSDPEYQKVAHALRSIYDHIQVSSGPHLQRSGVAEDDVFPNNEPLPANVPTIDSPVAAEVLTKRQELMDLLDFDEIGARLLSLKAPLNKTCAWFLRNEKYRQWLDLQNIDDHHGFLWIKGKPGSGKSILMKFLEEKTRLSVAKDPNRLFASFFFNARGEHLEQSTLGVYRSLLWQLLQHAKDLQRVLDEFDFNAWRVIKRSGWQNEALKKTIERAIDYLGDRDLSVFIDALDECHDDDVADMVSFFEDLGERAAGKSIRLRICFSSRHYPFIKLGCGFELILEDQDEHSDDIALYIQSKLSLPKSKRAKDSKQAEDFRHKVLEKSAGIFLWVALVIPMLNKANAGGRVDQLQKCLSTIPTITLMACAVRCGGGQEGQGSRQGEERTVRGTAG</sequence>
<keyword evidence="1" id="KW-0677">Repeat</keyword>
<dbReference type="Gene3D" id="3.40.50.1820">
    <property type="entry name" value="alpha/beta hydrolase"/>
    <property type="match status" value="1"/>
</dbReference>
<dbReference type="RefSeq" id="XP_046004116.1">
    <property type="nucleotide sequence ID" value="XM_046152016.1"/>
</dbReference>
<dbReference type="Pfam" id="PF24883">
    <property type="entry name" value="NPHP3_N"/>
    <property type="match status" value="1"/>
</dbReference>
<gene>
    <name evidence="4" type="ORF">B0I36DRAFT_300281</name>
</gene>
<dbReference type="Gene3D" id="3.40.50.300">
    <property type="entry name" value="P-loop containing nucleotide triphosphate hydrolases"/>
    <property type="match status" value="1"/>
</dbReference>
<dbReference type="SUPFAM" id="SSF53474">
    <property type="entry name" value="alpha/beta-Hydrolases"/>
    <property type="match status" value="1"/>
</dbReference>
<dbReference type="EMBL" id="JAGTJQ010000017">
    <property type="protein sequence ID" value="KAH7010585.1"/>
    <property type="molecule type" value="Genomic_DNA"/>
</dbReference>
<dbReference type="Proteomes" id="UP000756346">
    <property type="component" value="Unassembled WGS sequence"/>
</dbReference>
<evidence type="ECO:0000313" key="5">
    <source>
        <dbReference type="Proteomes" id="UP000756346"/>
    </source>
</evidence>
<dbReference type="SUPFAM" id="SSF52540">
    <property type="entry name" value="P-loop containing nucleoside triphosphate hydrolases"/>
    <property type="match status" value="1"/>
</dbReference>
<dbReference type="AlphaFoldDB" id="A0A9P8XPT3"/>
<feature type="domain" description="Nephrocystin 3-like N-terminal" evidence="3">
    <location>
        <begin position="520"/>
        <end position="697"/>
    </location>
</feature>
<dbReference type="InterPro" id="IPR027417">
    <property type="entry name" value="P-loop_NTPase"/>
</dbReference>
<keyword evidence="5" id="KW-1185">Reference proteome</keyword>
<dbReference type="GeneID" id="70181562"/>
<evidence type="ECO:0000256" key="2">
    <source>
        <dbReference type="SAM" id="MobiDB-lite"/>
    </source>
</evidence>
<evidence type="ECO:0000256" key="1">
    <source>
        <dbReference type="ARBA" id="ARBA00022737"/>
    </source>
</evidence>
<accession>A0A9P8XPT3</accession>
<protein>
    <recommendedName>
        <fullName evidence="3">Nephrocystin 3-like N-terminal domain-containing protein</fullName>
    </recommendedName>
</protein>
<feature type="compositionally biased region" description="Basic and acidic residues" evidence="2">
    <location>
        <begin position="811"/>
        <end position="822"/>
    </location>
</feature>
<dbReference type="InterPro" id="IPR029058">
    <property type="entry name" value="AB_hydrolase_fold"/>
</dbReference>
<evidence type="ECO:0000259" key="3">
    <source>
        <dbReference type="Pfam" id="PF24883"/>
    </source>
</evidence>
<dbReference type="PANTHER" id="PTHR10039">
    <property type="entry name" value="AMELOGENIN"/>
    <property type="match status" value="1"/>
</dbReference>
<dbReference type="OrthoDB" id="194358at2759"/>
<evidence type="ECO:0000313" key="4">
    <source>
        <dbReference type="EMBL" id="KAH7010585.1"/>
    </source>
</evidence>
<proteinExistence type="predicted"/>
<dbReference type="PANTHER" id="PTHR10039:SF5">
    <property type="entry name" value="NACHT DOMAIN-CONTAINING PROTEIN"/>
    <property type="match status" value="1"/>
</dbReference>
<dbReference type="InterPro" id="IPR056884">
    <property type="entry name" value="NPHP3-like_N"/>
</dbReference>
<comment type="caution">
    <text evidence="4">The sequence shown here is derived from an EMBL/GenBank/DDBJ whole genome shotgun (WGS) entry which is preliminary data.</text>
</comment>
<feature type="region of interest" description="Disordered" evidence="2">
    <location>
        <begin position="802"/>
        <end position="822"/>
    </location>
</feature>
<organism evidence="4 5">
    <name type="scientific">Microdochium trichocladiopsis</name>
    <dbReference type="NCBI Taxonomy" id="1682393"/>
    <lineage>
        <taxon>Eukaryota</taxon>
        <taxon>Fungi</taxon>
        <taxon>Dikarya</taxon>
        <taxon>Ascomycota</taxon>
        <taxon>Pezizomycotina</taxon>
        <taxon>Sordariomycetes</taxon>
        <taxon>Xylariomycetidae</taxon>
        <taxon>Xylariales</taxon>
        <taxon>Microdochiaceae</taxon>
        <taxon>Microdochium</taxon>
    </lineage>
</organism>